<evidence type="ECO:0000313" key="7">
    <source>
        <dbReference type="Ensembl" id="ENSPKIP00000034907.1"/>
    </source>
</evidence>
<evidence type="ECO:0000256" key="2">
    <source>
        <dbReference type="ARBA" id="ARBA00023054"/>
    </source>
</evidence>
<reference evidence="7" key="2">
    <citation type="submission" date="2025-09" db="UniProtKB">
        <authorList>
            <consortium name="Ensembl"/>
        </authorList>
    </citation>
    <scope>IDENTIFICATION</scope>
</reference>
<protein>
    <submittedName>
        <fullName evidence="7">Synemin-like</fullName>
    </submittedName>
</protein>
<feature type="compositionally biased region" description="Basic and acidic residues" evidence="5">
    <location>
        <begin position="728"/>
        <end position="740"/>
    </location>
</feature>
<dbReference type="GO" id="GO:0043034">
    <property type="term" value="C:costamere"/>
    <property type="evidence" value="ECO:0007669"/>
    <property type="project" value="TreeGrafter"/>
</dbReference>
<dbReference type="GO" id="GO:0005882">
    <property type="term" value="C:intermediate filament"/>
    <property type="evidence" value="ECO:0007669"/>
    <property type="project" value="UniProtKB-KW"/>
</dbReference>
<dbReference type="PANTHER" id="PTHR47136">
    <property type="entry name" value="SYNEMIN"/>
    <property type="match status" value="1"/>
</dbReference>
<dbReference type="Pfam" id="PF00038">
    <property type="entry name" value="Filament"/>
    <property type="match status" value="1"/>
</dbReference>
<evidence type="ECO:0000256" key="1">
    <source>
        <dbReference type="ARBA" id="ARBA00022754"/>
    </source>
</evidence>
<organism evidence="7 8">
    <name type="scientific">Paramormyrops kingsleyae</name>
    <dbReference type="NCBI Taxonomy" id="1676925"/>
    <lineage>
        <taxon>Eukaryota</taxon>
        <taxon>Metazoa</taxon>
        <taxon>Chordata</taxon>
        <taxon>Craniata</taxon>
        <taxon>Vertebrata</taxon>
        <taxon>Euteleostomi</taxon>
        <taxon>Actinopterygii</taxon>
        <taxon>Neopterygii</taxon>
        <taxon>Teleostei</taxon>
        <taxon>Osteoglossocephala</taxon>
        <taxon>Osteoglossomorpha</taxon>
        <taxon>Osteoglossiformes</taxon>
        <taxon>Mormyridae</taxon>
        <taxon>Paramormyrops</taxon>
    </lineage>
</organism>
<dbReference type="InterPro" id="IPR039008">
    <property type="entry name" value="IF_rod_dom"/>
</dbReference>
<dbReference type="OrthoDB" id="9949055at2759"/>
<dbReference type="Gene3D" id="1.20.5.1160">
    <property type="entry name" value="Vasodilator-stimulated phosphoprotein"/>
    <property type="match status" value="1"/>
</dbReference>
<dbReference type="STRING" id="1676925.ENSPKIP00000034907"/>
<feature type="coiled-coil region" evidence="4">
    <location>
        <begin position="202"/>
        <end position="289"/>
    </location>
</feature>
<dbReference type="AlphaFoldDB" id="A0A3B3SVX4"/>
<evidence type="ECO:0000256" key="4">
    <source>
        <dbReference type="SAM" id="Coils"/>
    </source>
</evidence>
<proteinExistence type="inferred from homology"/>
<dbReference type="GO" id="GO:0008307">
    <property type="term" value="F:structural constituent of muscle"/>
    <property type="evidence" value="ECO:0007669"/>
    <property type="project" value="InterPro"/>
</dbReference>
<dbReference type="GO" id="GO:0042383">
    <property type="term" value="C:sarcolemma"/>
    <property type="evidence" value="ECO:0007669"/>
    <property type="project" value="TreeGrafter"/>
</dbReference>
<evidence type="ECO:0000259" key="6">
    <source>
        <dbReference type="PROSITE" id="PS51842"/>
    </source>
</evidence>
<reference evidence="7" key="1">
    <citation type="submission" date="2025-08" db="UniProtKB">
        <authorList>
            <consortium name="Ensembl"/>
        </authorList>
    </citation>
    <scope>IDENTIFICATION</scope>
</reference>
<dbReference type="GO" id="GO:0031443">
    <property type="term" value="P:fast-twitch skeletal muscle fiber contraction"/>
    <property type="evidence" value="ECO:0007669"/>
    <property type="project" value="TreeGrafter"/>
</dbReference>
<keyword evidence="8" id="KW-1185">Reference proteome</keyword>
<dbReference type="GO" id="GO:0019215">
    <property type="term" value="F:intermediate filament binding"/>
    <property type="evidence" value="ECO:0007669"/>
    <property type="project" value="TreeGrafter"/>
</dbReference>
<dbReference type="InterPro" id="IPR030634">
    <property type="entry name" value="SYNM"/>
</dbReference>
<dbReference type="PANTHER" id="PTHR47136:SF1">
    <property type="entry name" value="SYNEMIN"/>
    <property type="match status" value="1"/>
</dbReference>
<dbReference type="GO" id="GO:0045104">
    <property type="term" value="P:intermediate filament cytoskeleton organization"/>
    <property type="evidence" value="ECO:0007669"/>
    <property type="project" value="InterPro"/>
</dbReference>
<dbReference type="Gene3D" id="1.20.5.170">
    <property type="match status" value="1"/>
</dbReference>
<feature type="coiled-coil region" evidence="4">
    <location>
        <begin position="8"/>
        <end position="152"/>
    </location>
</feature>
<accession>A0A3B3SVX4</accession>
<dbReference type="PROSITE" id="PS51842">
    <property type="entry name" value="IF_ROD_2"/>
    <property type="match status" value="1"/>
</dbReference>
<sequence>MFHFRRTFEEETTQLQELNKRLSQYLSRVKQLEQENAFLISEINTVRRENTSTWENQHMAELRELRRTVDQLSLEKFKAEMEREKLCRELKMIQALRLQESGERNDISGELKTSEKQLREVQKANGALESRLLQLQNECNCLEDAHKREIAQFRDQVHSGALPVFIQKRPDPPEISMEEFDKYARTLSETWRETFEVYCKRIADIEESLRLDEVKLENLLKEKMQYTSEVKKLNNEVEKQNQLRVHLEEHLRNMQASFPKELDQYRVIIEELEEECRMLANAISKKLKDHQDLMQIKMGLSLEVATYRALLEGENTDEYVWTDHRATEPFRKIDIQMPPHPYATKGASMSRQDGRKWKPSNISFDRKYIEPTSHTKVSSGVTRIVPIKFYGVGQHSSPSQKDLLSITRAPQASTSVVKGVLNTEENVHTQEKIIEEKTAMNNMSRHSVDDSVISQQAGLKVRSKLGSLATEDSTSVRVTSPSTVSKVLNVNDGNWGTTYVKVEKTNLEKESDLDTVSMTQGKSRAGDQIMGNADNTAVTEDCLAGNKIESQVSNSGSQFEKKCTVREPYVEHRPLATEENVLESMTVEEIIEKVVKPSGLDTTVTCHVEKSEEEHGRLRTEIILQSKVEDDLDVSDESVLEEFLSKKVKNVVLEDIKGTPTGSMIENLLSFGLQGEKGLKNKSVNIEIVEEPVDSQNNEEYEVKETSQFNQPSSLFFAIEELANVDERSRHSDDHFEENRAPVTPGGEDEKIGSVHVVESSRDQGAALFSQDQETEYFVSTPDDDISETDDVPLSSYGHYVALDDLSDERYYQDGGLINERFKKDDHYEALPKTTYVRSEHIFPRDSFQDCIIEEEVHVSPTVQESLLEFLRKDNMDPKEYLQGTLGQLQGTISGTVKEELALFTKTDQEASGNLAVDIRKVQQAKDSGTVTIVAELNISQNLEGSGLLEEQGEDFEAKLLSALHSCNPGVQQIISSRSEVTISEENGERLDGKVAGEDQEQHLAPEEPTNQINKTEKHIKLGPSEKSFTFQMDVSDVKPAVSCGSSGEACSSQGLRIQKDNSHEVKEDIYSYVEKANTPVDQEEAPSLEGHVNEKRIATVYLESQEDN</sequence>
<comment type="similarity">
    <text evidence="3">Belongs to the intermediate filament family.</text>
</comment>
<dbReference type="GeneTree" id="ENSGT00940000167106"/>
<evidence type="ECO:0000256" key="5">
    <source>
        <dbReference type="SAM" id="MobiDB-lite"/>
    </source>
</evidence>
<keyword evidence="1 3" id="KW-0403">Intermediate filament</keyword>
<dbReference type="GO" id="GO:0060053">
    <property type="term" value="C:neurofilament cytoskeleton"/>
    <property type="evidence" value="ECO:0007669"/>
    <property type="project" value="TreeGrafter"/>
</dbReference>
<dbReference type="PROSITE" id="PS00226">
    <property type="entry name" value="IF_ROD_1"/>
    <property type="match status" value="1"/>
</dbReference>
<dbReference type="InterPro" id="IPR018039">
    <property type="entry name" value="IF_conserved"/>
</dbReference>
<evidence type="ECO:0000256" key="3">
    <source>
        <dbReference type="RuleBase" id="RU000685"/>
    </source>
</evidence>
<dbReference type="RefSeq" id="XP_023673008.1">
    <property type="nucleotide sequence ID" value="XM_023817240.2"/>
</dbReference>
<dbReference type="CTD" id="23336"/>
<evidence type="ECO:0000313" key="8">
    <source>
        <dbReference type="Proteomes" id="UP000261540"/>
    </source>
</evidence>
<dbReference type="KEGG" id="pki:111846733"/>
<dbReference type="GO" id="GO:0017166">
    <property type="term" value="F:vinculin binding"/>
    <property type="evidence" value="ECO:0007669"/>
    <property type="project" value="TreeGrafter"/>
</dbReference>
<keyword evidence="2 4" id="KW-0175">Coiled coil</keyword>
<feature type="region of interest" description="Disordered" evidence="5">
    <location>
        <begin position="728"/>
        <end position="750"/>
    </location>
</feature>
<dbReference type="GO" id="GO:0005200">
    <property type="term" value="F:structural constituent of cytoskeleton"/>
    <property type="evidence" value="ECO:0007669"/>
    <property type="project" value="InterPro"/>
</dbReference>
<name>A0A3B3SVX4_9TELE</name>
<dbReference type="Proteomes" id="UP000261540">
    <property type="component" value="Unplaced"/>
</dbReference>
<dbReference type="SUPFAM" id="SSF64593">
    <property type="entry name" value="Intermediate filament protein, coiled coil region"/>
    <property type="match status" value="2"/>
</dbReference>
<feature type="domain" description="IF rod" evidence="6">
    <location>
        <begin position="11"/>
        <end position="318"/>
    </location>
</feature>
<dbReference type="GeneID" id="111846733"/>
<dbReference type="Ensembl" id="ENSPKIT00000015832.1">
    <property type="protein sequence ID" value="ENSPKIP00000034907.1"/>
    <property type="gene ID" value="ENSPKIG00000014056.1"/>
</dbReference>
<dbReference type="SMART" id="SM01391">
    <property type="entry name" value="Filament"/>
    <property type="match status" value="1"/>
</dbReference>